<keyword evidence="2" id="KW-1185">Reference proteome</keyword>
<evidence type="ECO:0000313" key="1">
    <source>
        <dbReference type="EMBL" id="MFC4672078.1"/>
    </source>
</evidence>
<sequence>MITENNTYTINMPEAFSKAGKELSGIQSTIAGRDTVRRTGALSAHMKSNPYSVTSGSEGTTLTITYPLYMRFLDLRLRGDKPKKRYTPIYNKYVWGFLMGYIYSRTRGGLARFIAEKLKETKIEI</sequence>
<gene>
    <name evidence="1" type="ORF">ACFO6W_00070</name>
</gene>
<evidence type="ECO:0008006" key="3">
    <source>
        <dbReference type="Google" id="ProtNLM"/>
    </source>
</evidence>
<reference evidence="2" key="1">
    <citation type="journal article" date="2019" name="Int. J. Syst. Evol. Microbiol.">
        <title>The Global Catalogue of Microorganisms (GCM) 10K type strain sequencing project: providing services to taxonomists for standard genome sequencing and annotation.</title>
        <authorList>
            <consortium name="The Broad Institute Genomics Platform"/>
            <consortium name="The Broad Institute Genome Sequencing Center for Infectious Disease"/>
            <person name="Wu L."/>
            <person name="Ma J."/>
        </authorList>
    </citation>
    <scope>NUCLEOTIDE SEQUENCE [LARGE SCALE GENOMIC DNA]</scope>
    <source>
        <strain evidence="2">CCUG 66188</strain>
    </source>
</reference>
<dbReference type="Proteomes" id="UP001596023">
    <property type="component" value="Unassembled WGS sequence"/>
</dbReference>
<organism evidence="1 2">
    <name type="scientific">Dysgonomonas termitidis</name>
    <dbReference type="NCBI Taxonomy" id="1516126"/>
    <lineage>
        <taxon>Bacteria</taxon>
        <taxon>Pseudomonadati</taxon>
        <taxon>Bacteroidota</taxon>
        <taxon>Bacteroidia</taxon>
        <taxon>Bacteroidales</taxon>
        <taxon>Dysgonomonadaceae</taxon>
        <taxon>Dysgonomonas</taxon>
    </lineage>
</organism>
<proteinExistence type="predicted"/>
<dbReference type="RefSeq" id="WP_379993262.1">
    <property type="nucleotide sequence ID" value="NZ_JBHSGN010000002.1"/>
</dbReference>
<evidence type="ECO:0000313" key="2">
    <source>
        <dbReference type="Proteomes" id="UP001596023"/>
    </source>
</evidence>
<accession>A0ABV9KPT3</accession>
<comment type="caution">
    <text evidence="1">The sequence shown here is derived from an EMBL/GenBank/DDBJ whole genome shotgun (WGS) entry which is preliminary data.</text>
</comment>
<dbReference type="EMBL" id="JBHSGN010000002">
    <property type="protein sequence ID" value="MFC4672078.1"/>
    <property type="molecule type" value="Genomic_DNA"/>
</dbReference>
<name>A0ABV9KPT3_9BACT</name>
<protein>
    <recommendedName>
        <fullName evidence="3">SRPBCC family protein</fullName>
    </recommendedName>
</protein>